<evidence type="ECO:0000313" key="8">
    <source>
        <dbReference type="Proteomes" id="UP000069940"/>
    </source>
</evidence>
<evidence type="ECO:0000259" key="6">
    <source>
        <dbReference type="PROSITE" id="PS50026"/>
    </source>
</evidence>
<dbReference type="PROSITE" id="PS01186">
    <property type="entry name" value="EGF_2"/>
    <property type="match status" value="2"/>
</dbReference>
<dbReference type="InterPro" id="IPR000742">
    <property type="entry name" value="EGF"/>
</dbReference>
<comment type="caution">
    <text evidence="5">Lacks conserved residue(s) required for the propagation of feature annotation.</text>
</comment>
<dbReference type="InterPro" id="IPR049883">
    <property type="entry name" value="NOTCH1_EGF-like"/>
</dbReference>
<dbReference type="GeneID" id="115257956"/>
<dbReference type="InterPro" id="IPR018097">
    <property type="entry name" value="EGF_Ca-bd_CS"/>
</dbReference>
<accession>A0ABM1Z5N4</accession>
<dbReference type="Proteomes" id="UP000069940">
    <property type="component" value="Unassembled WGS sequence"/>
</dbReference>
<evidence type="ECO:0000256" key="1">
    <source>
        <dbReference type="ARBA" id="ARBA00022536"/>
    </source>
</evidence>
<dbReference type="EnsemblMetazoa" id="AALFPA23_015325.R22251">
    <property type="protein sequence ID" value="AALFPA23_015325.P22251"/>
    <property type="gene ID" value="AALFPA23_015325"/>
</dbReference>
<keyword evidence="2" id="KW-0732">Signal</keyword>
<evidence type="ECO:0000313" key="7">
    <source>
        <dbReference type="EnsemblMetazoa" id="AALFPA23_015325.P22251"/>
    </source>
</evidence>
<dbReference type="InterPro" id="IPR000152">
    <property type="entry name" value="EGF-type_Asp/Asn_hydroxyl_site"/>
</dbReference>
<dbReference type="SUPFAM" id="SSF57196">
    <property type="entry name" value="EGF/Laminin"/>
    <property type="match status" value="2"/>
</dbReference>
<dbReference type="PROSITE" id="PS01187">
    <property type="entry name" value="EGF_CA"/>
    <property type="match status" value="1"/>
</dbReference>
<feature type="domain" description="EGF-like" evidence="6">
    <location>
        <begin position="142"/>
        <end position="180"/>
    </location>
</feature>
<dbReference type="Gene3D" id="2.10.25.10">
    <property type="entry name" value="Laminin"/>
    <property type="match status" value="2"/>
</dbReference>
<keyword evidence="8" id="KW-1185">Reference proteome</keyword>
<feature type="domain" description="EGF-like" evidence="6">
    <location>
        <begin position="181"/>
        <end position="224"/>
    </location>
</feature>
<reference evidence="8" key="1">
    <citation type="journal article" date="2015" name="Proc. Natl. Acad. Sci. U.S.A.">
        <title>Genome sequence of the Asian Tiger mosquito, Aedes albopictus, reveals insights into its biology, genetics, and evolution.</title>
        <authorList>
            <person name="Chen X.G."/>
            <person name="Jiang X."/>
            <person name="Gu J."/>
            <person name="Xu M."/>
            <person name="Wu Y."/>
            <person name="Deng Y."/>
            <person name="Zhang C."/>
            <person name="Bonizzoni M."/>
            <person name="Dermauw W."/>
            <person name="Vontas J."/>
            <person name="Armbruster P."/>
            <person name="Huang X."/>
            <person name="Yang Y."/>
            <person name="Zhang H."/>
            <person name="He W."/>
            <person name="Peng H."/>
            <person name="Liu Y."/>
            <person name="Wu K."/>
            <person name="Chen J."/>
            <person name="Lirakis M."/>
            <person name="Topalis P."/>
            <person name="Van Leeuwen T."/>
            <person name="Hall A.B."/>
            <person name="Jiang X."/>
            <person name="Thorpe C."/>
            <person name="Mueller R.L."/>
            <person name="Sun C."/>
            <person name="Waterhouse R.M."/>
            <person name="Yan G."/>
            <person name="Tu Z.J."/>
            <person name="Fang X."/>
            <person name="James A.A."/>
        </authorList>
    </citation>
    <scope>NUCLEOTIDE SEQUENCE [LARGE SCALE GENOMIC DNA]</scope>
    <source>
        <strain evidence="8">Foshan</strain>
    </source>
</reference>
<dbReference type="CDD" id="cd00054">
    <property type="entry name" value="EGF_CA"/>
    <property type="match status" value="2"/>
</dbReference>
<dbReference type="SMART" id="SM00181">
    <property type="entry name" value="EGF"/>
    <property type="match status" value="3"/>
</dbReference>
<dbReference type="RefSeq" id="XP_029713788.2">
    <property type="nucleotide sequence ID" value="XM_029857928.2"/>
</dbReference>
<dbReference type="Pfam" id="PF12947">
    <property type="entry name" value="EGF_3"/>
    <property type="match status" value="1"/>
</dbReference>
<keyword evidence="1 5" id="KW-0245">EGF-like domain</keyword>
<evidence type="ECO:0000256" key="2">
    <source>
        <dbReference type="ARBA" id="ARBA00022729"/>
    </source>
</evidence>
<proteinExistence type="predicted"/>
<evidence type="ECO:0000256" key="4">
    <source>
        <dbReference type="ARBA" id="ARBA00023157"/>
    </source>
</evidence>
<organism evidence="7 8">
    <name type="scientific">Aedes albopictus</name>
    <name type="common">Asian tiger mosquito</name>
    <name type="synonym">Stegomyia albopicta</name>
    <dbReference type="NCBI Taxonomy" id="7160"/>
    <lineage>
        <taxon>Eukaryota</taxon>
        <taxon>Metazoa</taxon>
        <taxon>Ecdysozoa</taxon>
        <taxon>Arthropoda</taxon>
        <taxon>Hexapoda</taxon>
        <taxon>Insecta</taxon>
        <taxon>Pterygota</taxon>
        <taxon>Neoptera</taxon>
        <taxon>Endopterygota</taxon>
        <taxon>Diptera</taxon>
        <taxon>Nematocera</taxon>
        <taxon>Culicoidea</taxon>
        <taxon>Culicidae</taxon>
        <taxon>Culicinae</taxon>
        <taxon>Aedini</taxon>
        <taxon>Aedes</taxon>
        <taxon>Stegomyia</taxon>
    </lineage>
</organism>
<dbReference type="InterPro" id="IPR001881">
    <property type="entry name" value="EGF-like_Ca-bd_dom"/>
</dbReference>
<dbReference type="PROSITE" id="PS00010">
    <property type="entry name" value="ASX_HYDROXYL"/>
    <property type="match status" value="2"/>
</dbReference>
<dbReference type="Pfam" id="PF07645">
    <property type="entry name" value="EGF_CA"/>
    <property type="match status" value="1"/>
</dbReference>
<dbReference type="PANTHER" id="PTHR24039:SF58">
    <property type="entry name" value="EGF-LIKE DOMAIN-CONTAINING PROTEIN"/>
    <property type="match status" value="1"/>
</dbReference>
<name>A0ABM1Z5N4_AEDAL</name>
<dbReference type="InterPro" id="IPR024731">
    <property type="entry name" value="NELL2-like_EGF"/>
</dbReference>
<sequence>MAVDRWSEAVGRNRRKFAKMKIFLPLVVWIVLLFRTTSAQYSASRKNVGIFGLKHEVFFLNLEDGYFGCQVNESTDYLQLYELSKLCDGTSDCYMGSDELRNKLKCTNDCDKDGTACSNGVCLEGLCHCNDGFGGCNCQVPDENECKYRPCDVFAHCTNTLGSFTCTCFPGYRGDGFHCEDIDECQDPAIAARCVENAECCNLPAHFVCKCKPGFEGDGEERCTGKCLDRVAILAINGKVGQGGSSPPGCDLRM</sequence>
<protein>
    <recommendedName>
        <fullName evidence="6">EGF-like domain-containing protein</fullName>
    </recommendedName>
</protein>
<dbReference type="SMART" id="SM00179">
    <property type="entry name" value="EGF_CA"/>
    <property type="match status" value="2"/>
</dbReference>
<evidence type="ECO:0000256" key="3">
    <source>
        <dbReference type="ARBA" id="ARBA00022737"/>
    </source>
</evidence>
<reference evidence="7" key="2">
    <citation type="submission" date="2025-05" db="UniProtKB">
        <authorList>
            <consortium name="EnsemblMetazoa"/>
        </authorList>
    </citation>
    <scope>IDENTIFICATION</scope>
    <source>
        <strain evidence="7">Foshan</strain>
    </source>
</reference>
<keyword evidence="4" id="KW-1015">Disulfide bond</keyword>
<evidence type="ECO:0000256" key="5">
    <source>
        <dbReference type="PROSITE-ProRule" id="PRU00076"/>
    </source>
</evidence>
<dbReference type="PANTHER" id="PTHR24039">
    <property type="entry name" value="FIBRILLIN-RELATED"/>
    <property type="match status" value="1"/>
</dbReference>
<keyword evidence="3" id="KW-0677">Repeat</keyword>
<dbReference type="PROSITE" id="PS50026">
    <property type="entry name" value="EGF_3"/>
    <property type="match status" value="2"/>
</dbReference>